<keyword evidence="3" id="KW-1185">Reference proteome</keyword>
<protein>
    <submittedName>
        <fullName evidence="2">Uncharacterized protein</fullName>
    </submittedName>
</protein>
<dbReference type="Proteomes" id="UP001162131">
    <property type="component" value="Unassembled WGS sequence"/>
</dbReference>
<organism evidence="2 3">
    <name type="scientific">Blepharisma stoltei</name>
    <dbReference type="NCBI Taxonomy" id="1481888"/>
    <lineage>
        <taxon>Eukaryota</taxon>
        <taxon>Sar</taxon>
        <taxon>Alveolata</taxon>
        <taxon>Ciliophora</taxon>
        <taxon>Postciliodesmatophora</taxon>
        <taxon>Heterotrichea</taxon>
        <taxon>Heterotrichida</taxon>
        <taxon>Blepharismidae</taxon>
        <taxon>Blepharisma</taxon>
    </lineage>
</organism>
<evidence type="ECO:0000313" key="2">
    <source>
        <dbReference type="EMBL" id="CAG9323225.1"/>
    </source>
</evidence>
<evidence type="ECO:0000313" key="3">
    <source>
        <dbReference type="Proteomes" id="UP001162131"/>
    </source>
</evidence>
<dbReference type="EMBL" id="CAJZBQ010000033">
    <property type="protein sequence ID" value="CAG9323225.1"/>
    <property type="molecule type" value="Genomic_DNA"/>
</dbReference>
<evidence type="ECO:0000256" key="1">
    <source>
        <dbReference type="SAM" id="MobiDB-lite"/>
    </source>
</evidence>
<sequence length="362" mass="42338">MFINNQLYPKPWEEPKKAIRVKTNGYFHERNEMWNSIHHSSPKISKLYLCSQEQPYKPLSTRPSTASAVPYTTARKEVYNELLNHRKREREARQIKSGQISILESDIETTNARFVTFKNPSANTLHHKFSIFDKYNDLPAEKLDLLIDPRIIKVDEEAVENIQIKIEEQKFAEEMKKQWHVENRMKIMNDFKTLSKKNKEKEEKAGVVHIKSEPSRPSSKCSERLNQLSAPTERKIPKVDELPESRGLLNVDFPEAIAIYMNKGGYIPLTTRRADAFPLTDFQKKTLSKPDLQETDWRPTTSRMPTRVQSARPSIGYTEREFNEIQEGMQALNEFDRKFGSMKGRVGFPQIYLEKFKKKDEN</sequence>
<feature type="compositionally biased region" description="Polar residues" evidence="1">
    <location>
        <begin position="298"/>
        <end position="312"/>
    </location>
</feature>
<reference evidence="2" key="1">
    <citation type="submission" date="2021-09" db="EMBL/GenBank/DDBJ databases">
        <authorList>
            <consortium name="AG Swart"/>
            <person name="Singh M."/>
            <person name="Singh A."/>
            <person name="Seah K."/>
            <person name="Emmerich C."/>
        </authorList>
    </citation>
    <scope>NUCLEOTIDE SEQUENCE</scope>
    <source>
        <strain evidence="2">ATCC30299</strain>
    </source>
</reference>
<accession>A0AAU9JI98</accession>
<gene>
    <name evidence="2" type="ORF">BSTOLATCC_MIC33126</name>
</gene>
<name>A0AAU9JI98_9CILI</name>
<feature type="region of interest" description="Disordered" evidence="1">
    <location>
        <begin position="202"/>
        <end position="227"/>
    </location>
</feature>
<feature type="compositionally biased region" description="Polar residues" evidence="1">
    <location>
        <begin position="215"/>
        <end position="227"/>
    </location>
</feature>
<dbReference type="AlphaFoldDB" id="A0AAU9JI98"/>
<feature type="compositionally biased region" description="Basic and acidic residues" evidence="1">
    <location>
        <begin position="202"/>
        <end position="214"/>
    </location>
</feature>
<feature type="region of interest" description="Disordered" evidence="1">
    <location>
        <begin position="290"/>
        <end position="312"/>
    </location>
</feature>
<comment type="caution">
    <text evidence="2">The sequence shown here is derived from an EMBL/GenBank/DDBJ whole genome shotgun (WGS) entry which is preliminary data.</text>
</comment>
<proteinExistence type="predicted"/>